<dbReference type="SMART" id="SM00198">
    <property type="entry name" value="SCP"/>
    <property type="match status" value="1"/>
</dbReference>
<dbReference type="Gene3D" id="3.40.33.10">
    <property type="entry name" value="CAP"/>
    <property type="match status" value="1"/>
</dbReference>
<dbReference type="PRINTS" id="PR00837">
    <property type="entry name" value="V5TPXLIKE"/>
</dbReference>
<dbReference type="InterPro" id="IPR035940">
    <property type="entry name" value="CAP_sf"/>
</dbReference>
<sequence>MKLFLFCLALLGSEFVAGGFSKKAQDAIVDVHNKLRSKLALGIYRAKGSEMPPAMDMLKMSWDDTIARSAQEFADTCPISHRENYKNKYGENIYRAFSSAEVKEDLGEYGFIASKKWEAEFNKFGWESRTYGSQKTKIGHATQMAWSKSNKIGCGVKNCGPDPKKKGLNKVFVVCNYQKKGNVKGFEVYKEGKTCSSCPSNTSCDKDSGLCV</sequence>
<organism evidence="3 4">
    <name type="scientific">Caenorhabditis nigoni</name>
    <dbReference type="NCBI Taxonomy" id="1611254"/>
    <lineage>
        <taxon>Eukaryota</taxon>
        <taxon>Metazoa</taxon>
        <taxon>Ecdysozoa</taxon>
        <taxon>Nematoda</taxon>
        <taxon>Chromadorea</taxon>
        <taxon>Rhabditida</taxon>
        <taxon>Rhabditina</taxon>
        <taxon>Rhabditomorpha</taxon>
        <taxon>Rhabditoidea</taxon>
        <taxon>Rhabditidae</taxon>
        <taxon>Peloderinae</taxon>
        <taxon>Caenorhabditis</taxon>
    </lineage>
</organism>
<reference evidence="4" key="1">
    <citation type="submission" date="2017-10" db="EMBL/GenBank/DDBJ databases">
        <title>Rapid genome shrinkage in a self-fertile nematode reveals novel sperm competition proteins.</title>
        <authorList>
            <person name="Yin D."/>
            <person name="Schwarz E.M."/>
            <person name="Thomas C.G."/>
            <person name="Felde R.L."/>
            <person name="Korf I.F."/>
            <person name="Cutter A.D."/>
            <person name="Schartner C.M."/>
            <person name="Ralston E.J."/>
            <person name="Meyer B.J."/>
            <person name="Haag E.S."/>
        </authorList>
    </citation>
    <scope>NUCLEOTIDE SEQUENCE [LARGE SCALE GENOMIC DNA]</scope>
    <source>
        <strain evidence="4">JU1422</strain>
    </source>
</reference>
<dbReference type="PANTHER" id="PTHR10334">
    <property type="entry name" value="CYSTEINE-RICH SECRETORY PROTEIN-RELATED"/>
    <property type="match status" value="1"/>
</dbReference>
<feature type="domain" description="SCP" evidence="2">
    <location>
        <begin position="23"/>
        <end position="185"/>
    </location>
</feature>
<keyword evidence="4" id="KW-1185">Reference proteome</keyword>
<dbReference type="PRINTS" id="PR00838">
    <property type="entry name" value="V5ALLERGEN"/>
</dbReference>
<feature type="chain" id="PRO_5013962690" description="SCP domain-containing protein" evidence="1">
    <location>
        <begin position="19"/>
        <end position="212"/>
    </location>
</feature>
<evidence type="ECO:0000259" key="2">
    <source>
        <dbReference type="SMART" id="SM00198"/>
    </source>
</evidence>
<gene>
    <name evidence="3" type="primary">Cnig_chr_V.g16334</name>
    <name evidence="3" type="ORF">B9Z55_016334</name>
</gene>
<dbReference type="Proteomes" id="UP000230233">
    <property type="component" value="Chromosome V"/>
</dbReference>
<dbReference type="CDD" id="cd05380">
    <property type="entry name" value="CAP_euk"/>
    <property type="match status" value="1"/>
</dbReference>
<protein>
    <recommendedName>
        <fullName evidence="2">SCP domain-containing protein</fullName>
    </recommendedName>
</protein>
<comment type="caution">
    <text evidence="3">The sequence shown here is derived from an EMBL/GenBank/DDBJ whole genome shotgun (WGS) entry which is preliminary data.</text>
</comment>
<proteinExistence type="predicted"/>
<evidence type="ECO:0000256" key="1">
    <source>
        <dbReference type="SAM" id="SignalP"/>
    </source>
</evidence>
<dbReference type="InterPro" id="IPR001283">
    <property type="entry name" value="CRISP-related"/>
</dbReference>
<dbReference type="InterPro" id="IPR014044">
    <property type="entry name" value="CAP_dom"/>
</dbReference>
<dbReference type="EMBL" id="PDUG01000005">
    <property type="protein sequence ID" value="PIC22195.1"/>
    <property type="molecule type" value="Genomic_DNA"/>
</dbReference>
<dbReference type="SUPFAM" id="SSF55797">
    <property type="entry name" value="PR-1-like"/>
    <property type="match status" value="1"/>
</dbReference>
<dbReference type="InterPro" id="IPR002413">
    <property type="entry name" value="V5_allergen-like"/>
</dbReference>
<evidence type="ECO:0000313" key="3">
    <source>
        <dbReference type="EMBL" id="PIC22195.1"/>
    </source>
</evidence>
<dbReference type="FunFam" id="3.40.33.10:FF:000013">
    <property type="entry name" value="SCP-Like extracellular protein"/>
    <property type="match status" value="1"/>
</dbReference>
<name>A0A2G5T441_9PELO</name>
<evidence type="ECO:0000313" key="4">
    <source>
        <dbReference type="Proteomes" id="UP000230233"/>
    </source>
</evidence>
<accession>A0A2G5T441</accession>
<keyword evidence="1" id="KW-0732">Signal</keyword>
<feature type="signal peptide" evidence="1">
    <location>
        <begin position="1"/>
        <end position="18"/>
    </location>
</feature>
<dbReference type="OrthoDB" id="5874910at2759"/>
<dbReference type="STRING" id="1611254.A0A2G5T441"/>
<dbReference type="Pfam" id="PF00188">
    <property type="entry name" value="CAP"/>
    <property type="match status" value="1"/>
</dbReference>
<dbReference type="AlphaFoldDB" id="A0A2G5T441"/>